<accession>A0A644VUZ8</accession>
<comment type="caution">
    <text evidence="1">The sequence shown here is derived from an EMBL/GenBank/DDBJ whole genome shotgun (WGS) entry which is preliminary data.</text>
</comment>
<dbReference type="AlphaFoldDB" id="A0A644VUZ8"/>
<dbReference type="EMBL" id="VSSQ01000459">
    <property type="protein sequence ID" value="MPL95239.1"/>
    <property type="molecule type" value="Genomic_DNA"/>
</dbReference>
<evidence type="ECO:0000313" key="1">
    <source>
        <dbReference type="EMBL" id="MPL95239.1"/>
    </source>
</evidence>
<sequence length="73" mass="8234">MSNSIMYLQVEPAFITDINRIFEGYEHLALVSTIDRVAGIVQLRATPDTLPEVLKIVEHLPVTAKILTDFHEV</sequence>
<proteinExistence type="predicted"/>
<dbReference type="InterPro" id="IPR032587">
    <property type="entry name" value="DUF4911"/>
</dbReference>
<reference evidence="1" key="1">
    <citation type="submission" date="2019-08" db="EMBL/GenBank/DDBJ databases">
        <authorList>
            <person name="Kucharzyk K."/>
            <person name="Murdoch R.W."/>
            <person name="Higgins S."/>
            <person name="Loffler F."/>
        </authorList>
    </citation>
    <scope>NUCLEOTIDE SEQUENCE</scope>
</reference>
<organism evidence="1">
    <name type="scientific">bioreactor metagenome</name>
    <dbReference type="NCBI Taxonomy" id="1076179"/>
    <lineage>
        <taxon>unclassified sequences</taxon>
        <taxon>metagenomes</taxon>
        <taxon>ecological metagenomes</taxon>
    </lineage>
</organism>
<evidence type="ECO:0008006" key="2">
    <source>
        <dbReference type="Google" id="ProtNLM"/>
    </source>
</evidence>
<dbReference type="Pfam" id="PF16256">
    <property type="entry name" value="DUF4911"/>
    <property type="match status" value="1"/>
</dbReference>
<gene>
    <name evidence="1" type="ORF">SDC9_41409</name>
</gene>
<name>A0A644VUZ8_9ZZZZ</name>
<protein>
    <recommendedName>
        <fullName evidence="2">DUF4911 domain-containing protein</fullName>
    </recommendedName>
</protein>